<dbReference type="GO" id="GO:0016491">
    <property type="term" value="F:oxidoreductase activity"/>
    <property type="evidence" value="ECO:0007669"/>
    <property type="project" value="TreeGrafter"/>
</dbReference>
<feature type="region of interest" description="Disordered" evidence="1">
    <location>
        <begin position="427"/>
        <end position="471"/>
    </location>
</feature>
<dbReference type="SUPFAM" id="SSF51735">
    <property type="entry name" value="NAD(P)-binding Rossmann-fold domains"/>
    <property type="match status" value="1"/>
</dbReference>
<protein>
    <submittedName>
        <fullName evidence="2">Uncharacterized protein</fullName>
    </submittedName>
</protein>
<dbReference type="PANTHER" id="PTHR43313">
    <property type="entry name" value="SHORT-CHAIN DEHYDROGENASE/REDUCTASE FAMILY 9C"/>
    <property type="match status" value="1"/>
</dbReference>
<gene>
    <name evidence="2" type="ORF">BCV70DRAFT_5019</name>
</gene>
<evidence type="ECO:0000313" key="2">
    <source>
        <dbReference type="EMBL" id="PWZ02725.1"/>
    </source>
</evidence>
<feature type="compositionally biased region" description="Low complexity" evidence="1">
    <location>
        <begin position="378"/>
        <end position="407"/>
    </location>
</feature>
<dbReference type="OrthoDB" id="5308060at2759"/>
<proteinExistence type="predicted"/>
<accession>A0A317XWS7</accession>
<feature type="region of interest" description="Disordered" evidence="1">
    <location>
        <begin position="716"/>
        <end position="745"/>
    </location>
</feature>
<dbReference type="GO" id="GO:0008202">
    <property type="term" value="P:steroid metabolic process"/>
    <property type="evidence" value="ECO:0007669"/>
    <property type="project" value="TreeGrafter"/>
</dbReference>
<feature type="compositionally biased region" description="Low complexity" evidence="1">
    <location>
        <begin position="450"/>
        <end position="465"/>
    </location>
</feature>
<feature type="region of interest" description="Disordered" evidence="1">
    <location>
        <begin position="371"/>
        <end position="414"/>
    </location>
</feature>
<feature type="compositionally biased region" description="Low complexity" evidence="1">
    <location>
        <begin position="657"/>
        <end position="675"/>
    </location>
</feature>
<dbReference type="EMBL" id="KZ819188">
    <property type="protein sequence ID" value="PWZ02725.1"/>
    <property type="molecule type" value="Genomic_DNA"/>
</dbReference>
<keyword evidence="3" id="KW-1185">Reference proteome</keyword>
<reference evidence="2 3" key="1">
    <citation type="journal article" date="2018" name="Mol. Biol. Evol.">
        <title>Broad Genomic Sampling Reveals a Smut Pathogenic Ancestry of the Fungal Clade Ustilaginomycotina.</title>
        <authorList>
            <person name="Kijpornyongpan T."/>
            <person name="Mondo S.J."/>
            <person name="Barry K."/>
            <person name="Sandor L."/>
            <person name="Lee J."/>
            <person name="Lipzen A."/>
            <person name="Pangilinan J."/>
            <person name="LaButti K."/>
            <person name="Hainaut M."/>
            <person name="Henrissat B."/>
            <person name="Grigoriev I.V."/>
            <person name="Spatafora J.W."/>
            <person name="Aime M.C."/>
        </authorList>
    </citation>
    <scope>NUCLEOTIDE SEQUENCE [LARGE SCALE GENOMIC DNA]</scope>
    <source>
        <strain evidence="2 3">MCA 3645</strain>
    </source>
</reference>
<feature type="region of interest" description="Disordered" evidence="1">
    <location>
        <begin position="559"/>
        <end position="675"/>
    </location>
</feature>
<dbReference type="InterPro" id="IPR036291">
    <property type="entry name" value="NAD(P)-bd_dom_sf"/>
</dbReference>
<name>A0A317XWS7_9BASI</name>
<evidence type="ECO:0000256" key="1">
    <source>
        <dbReference type="SAM" id="MobiDB-lite"/>
    </source>
</evidence>
<feature type="compositionally biased region" description="Low complexity" evidence="1">
    <location>
        <begin position="573"/>
        <end position="582"/>
    </location>
</feature>
<dbReference type="Gene3D" id="3.40.50.720">
    <property type="entry name" value="NAD(P)-binding Rossmann-like Domain"/>
    <property type="match status" value="1"/>
</dbReference>
<sequence length="745" mass="79016">MPSLSDLEDFIEENLPRNLQELPHKVAVSIQEYYEVLYEQLNKYGPPLSDLPSLPSLNDLTGKVHDIVAPITTTQPLPPPPPPPPTTLQAMRAWTRNHSTALSIAGSLVVVGLGTSYAYKRGLVWLPYLGRKQVVGSRRTRQVRFRNGVRREAVIVLGGDTPLGRSMAMHFSSQGFIVLASVASSAALTQFENIIPPSSRGYVKALVYDTSDPSGSLQPFIRALSAALSLRYPLTSAGDPYARPGENISITGVINALSFVSPDDDASLSRSISSSGYNAVGIAMAKLTPSPAAELLDKHVVSSLCVLGALLPMLRALPNRAEAGEDTEPVTVVTLVSSPASRTSLPRQGVYSVIAQGVAAGVQSLRRECDEDTFHSKTASNSRVPSSASASTSSASGTRRTSSSRPSLKQRDVRITVVEVNSGSVWGESVPAAGEGNTSPSASANFGTASSRPSIGRSPSSSIGSLWHHRSPTSAPVLHKVSNLLLSTKRRLRPTYTVGTYSLSSYWLAISHAIYSIVPTSVVDFAMTMRRQLSLRRSGLIGRAEHAFLPWNWSRSAPADETPRPIAGPGPGPASSAHSRASLQASQLRRSAGAPYDIRDLDTQSLPESEKSSGAGSGIPSSVPSSAYGDNDGDVEVDVDEHGVPLSPHLGTSQPISTYSTDSASSSSARVSSGPASVSAADAWRAGPASSRDINSPASYASEYYDRNVTDSPLGTSWVALGDSQHSHQSHQSHHSHHSHHSQQH</sequence>
<dbReference type="STRING" id="1882483.A0A317XWS7"/>
<feature type="compositionally biased region" description="Basic residues" evidence="1">
    <location>
        <begin position="728"/>
        <end position="745"/>
    </location>
</feature>
<dbReference type="PANTHER" id="PTHR43313:SF1">
    <property type="entry name" value="3BETA-HYDROXYSTEROID DEHYDROGENASE DHS-16"/>
    <property type="match status" value="1"/>
</dbReference>
<evidence type="ECO:0000313" key="3">
    <source>
        <dbReference type="Proteomes" id="UP000246740"/>
    </source>
</evidence>
<organism evidence="2 3">
    <name type="scientific">Testicularia cyperi</name>
    <dbReference type="NCBI Taxonomy" id="1882483"/>
    <lineage>
        <taxon>Eukaryota</taxon>
        <taxon>Fungi</taxon>
        <taxon>Dikarya</taxon>
        <taxon>Basidiomycota</taxon>
        <taxon>Ustilaginomycotina</taxon>
        <taxon>Ustilaginomycetes</taxon>
        <taxon>Ustilaginales</taxon>
        <taxon>Anthracoideaceae</taxon>
        <taxon>Testicularia</taxon>
    </lineage>
</organism>
<dbReference type="AlphaFoldDB" id="A0A317XWS7"/>
<dbReference type="Proteomes" id="UP000246740">
    <property type="component" value="Unassembled WGS sequence"/>
</dbReference>
<feature type="compositionally biased region" description="Polar residues" evidence="1">
    <location>
        <begin position="436"/>
        <end position="449"/>
    </location>
</feature>
<dbReference type="InParanoid" id="A0A317XWS7"/>